<dbReference type="PANTHER" id="PTHR46018">
    <property type="entry name" value="ZINC PHOSPHODIESTERASE ELAC PROTEIN 1"/>
    <property type="match status" value="1"/>
</dbReference>
<accession>A0A0P6XLK8</accession>
<dbReference type="PANTHER" id="PTHR46018:SF2">
    <property type="entry name" value="ZINC PHOSPHODIESTERASE ELAC PROTEIN 1"/>
    <property type="match status" value="1"/>
</dbReference>
<keyword evidence="1" id="KW-0540">Nuclease</keyword>
<dbReference type="Gene3D" id="3.60.15.10">
    <property type="entry name" value="Ribonuclease Z/Hydroxyacylglutathione hydrolase-like"/>
    <property type="match status" value="1"/>
</dbReference>
<evidence type="ECO:0000313" key="2">
    <source>
        <dbReference type="EMBL" id="KPL77163.1"/>
    </source>
</evidence>
<proteinExistence type="predicted"/>
<dbReference type="EMBL" id="LGHJ01000010">
    <property type="protein sequence ID" value="KPL77163.1"/>
    <property type="molecule type" value="Genomic_DNA"/>
</dbReference>
<dbReference type="STRING" id="360411.AC812_04135"/>
<evidence type="ECO:0000313" key="3">
    <source>
        <dbReference type="Proteomes" id="UP000050514"/>
    </source>
</evidence>
<sequence>MDQIVFLGTANAIPAIGRENTHLLIRHEHEAILVDCAANPIVHLQRGGVNLEQIHHLILTHFHPDHVSGAPLFLMDLWLLGRTKPLYIYGLEHTLTRLQAMMDLYDWRSWPGFFPLEYRIIPEVEGAALLEMNGLEIISSPVKHLLPTIGIRITFTDIHKTVVYSSDTEPYEAVVRLAKKADVLIHESAGHSIGHSSARQAGEVAQKAGVKSLYLIHYPANVTKEELIREARSVFGGSVFVCEDFMGIDLTKGD</sequence>
<keyword evidence="1" id="KW-0378">Hydrolase</keyword>
<dbReference type="AlphaFoldDB" id="A0A0P6XLK8"/>
<dbReference type="GO" id="GO:0042781">
    <property type="term" value="F:3'-tRNA processing endoribonuclease activity"/>
    <property type="evidence" value="ECO:0007669"/>
    <property type="project" value="TreeGrafter"/>
</dbReference>
<keyword evidence="3" id="KW-1185">Reference proteome</keyword>
<name>A0A0P6XLK8_9CHLR</name>
<dbReference type="Pfam" id="PF23023">
    <property type="entry name" value="Anti-Pycsar_Apyc1"/>
    <property type="match status" value="1"/>
</dbReference>
<evidence type="ECO:0000256" key="1">
    <source>
        <dbReference type="ARBA" id="ARBA00022759"/>
    </source>
</evidence>
<dbReference type="OrthoDB" id="9800940at2"/>
<dbReference type="InterPro" id="IPR036866">
    <property type="entry name" value="RibonucZ/Hydroxyglut_hydro"/>
</dbReference>
<reference evidence="2" key="1">
    <citation type="submission" date="2015-07" db="EMBL/GenBank/DDBJ databases">
        <title>Draft genome of Bellilinea caldifistulae DSM 17877.</title>
        <authorList>
            <person name="Hemp J."/>
            <person name="Ward L.M."/>
            <person name="Pace L.A."/>
            <person name="Fischer W.W."/>
        </authorList>
    </citation>
    <scope>NUCLEOTIDE SEQUENCE [LARGE SCALE GENOMIC DNA]</scope>
    <source>
        <strain evidence="2">GOMI-1</strain>
    </source>
</reference>
<keyword evidence="1" id="KW-0255">Endonuclease</keyword>
<gene>
    <name evidence="2" type="ORF">AC812_04135</name>
</gene>
<dbReference type="Proteomes" id="UP000050514">
    <property type="component" value="Unassembled WGS sequence"/>
</dbReference>
<organism evidence="2 3">
    <name type="scientific">Bellilinea caldifistulae</name>
    <dbReference type="NCBI Taxonomy" id="360411"/>
    <lineage>
        <taxon>Bacteria</taxon>
        <taxon>Bacillati</taxon>
        <taxon>Chloroflexota</taxon>
        <taxon>Anaerolineae</taxon>
        <taxon>Anaerolineales</taxon>
        <taxon>Anaerolineaceae</taxon>
        <taxon>Bellilinea</taxon>
    </lineage>
</organism>
<comment type="caution">
    <text evidence="2">The sequence shown here is derived from an EMBL/GenBank/DDBJ whole genome shotgun (WGS) entry which is preliminary data.</text>
</comment>
<dbReference type="RefSeq" id="WP_061914676.1">
    <property type="nucleotide sequence ID" value="NZ_DF967971.1"/>
</dbReference>
<dbReference type="SUPFAM" id="SSF56281">
    <property type="entry name" value="Metallo-hydrolase/oxidoreductase"/>
    <property type="match status" value="1"/>
</dbReference>
<protein>
    <submittedName>
        <fullName evidence="2">Uncharacterized protein</fullName>
    </submittedName>
</protein>